<dbReference type="InterPro" id="IPR036047">
    <property type="entry name" value="F-box-like_dom_sf"/>
</dbReference>
<proteinExistence type="predicted"/>
<dbReference type="SUPFAM" id="SSF81383">
    <property type="entry name" value="F-box domain"/>
    <property type="match status" value="1"/>
</dbReference>
<dbReference type="STRING" id="93759.A0A1R3GGT0"/>
<dbReference type="InterPro" id="IPR006553">
    <property type="entry name" value="Leu-rich_rpt_Cys-con_subtyp"/>
</dbReference>
<comment type="caution">
    <text evidence="1">The sequence shown here is derived from an EMBL/GenBank/DDBJ whole genome shotgun (WGS) entry which is preliminary data.</text>
</comment>
<dbReference type="GO" id="GO:0031146">
    <property type="term" value="P:SCF-dependent proteasomal ubiquitin-dependent protein catabolic process"/>
    <property type="evidence" value="ECO:0007669"/>
    <property type="project" value="TreeGrafter"/>
</dbReference>
<evidence type="ECO:0000313" key="1">
    <source>
        <dbReference type="EMBL" id="OMO57305.1"/>
    </source>
</evidence>
<dbReference type="PANTHER" id="PTHR13318:SF106">
    <property type="entry name" value="F-BOX_LRR-REPEAT PROTEIN 2"/>
    <property type="match status" value="1"/>
</dbReference>
<dbReference type="GO" id="GO:0019005">
    <property type="term" value="C:SCF ubiquitin ligase complex"/>
    <property type="evidence" value="ECO:0007669"/>
    <property type="project" value="TreeGrafter"/>
</dbReference>
<dbReference type="PANTHER" id="PTHR13318">
    <property type="entry name" value="PARTNER OF PAIRED, ISOFORM B-RELATED"/>
    <property type="match status" value="1"/>
</dbReference>
<keyword evidence="2" id="KW-1185">Reference proteome</keyword>
<gene>
    <name evidence="1" type="ORF">COLO4_35451</name>
</gene>
<accession>A0A1R3GGT0</accession>
<name>A0A1R3GGT0_9ROSI</name>
<evidence type="ECO:0000313" key="2">
    <source>
        <dbReference type="Proteomes" id="UP000187203"/>
    </source>
</evidence>
<sequence length="398" mass="44235">MRSPVPRSNRRQTVLKLVATLLQPTTDGVEALPIDCWRLVFENLSQDDLKAVSLTCKDFLANSNIFRKSLKVIHPKVSMLSQHLKRFTQLKRIDLSGFPGDENEEALSEIARSELSLESLELDVTVSNKKRVTLLENKNKRVTEHGIGLLLRNRPNLEALSLSHIMRSSTSNITIENSISHAKALTSLTFSRMDIPDTILMEIAKAKLRLKGDLGNLTHIQLSSCKMTSSTFLLLLTNCPWLVEIKMSKSEVNGEVGNILLCKHHSIRNIHFYFCKFSEALVKQLTLLFPNLNDLVLGYHCHTFQGIRVAEVILTGDEINSLEVLEVSNSSGIDGEATAKSCPKLRSLGISDCKKVTTEGIKHIVETITSLRCLSIDNCGANASMKNRETNSCAVVVS</sequence>
<dbReference type="CDD" id="cd09917">
    <property type="entry name" value="F-box_SF"/>
    <property type="match status" value="1"/>
</dbReference>
<dbReference type="OrthoDB" id="10257471at2759"/>
<dbReference type="SUPFAM" id="SSF52047">
    <property type="entry name" value="RNI-like"/>
    <property type="match status" value="1"/>
</dbReference>
<dbReference type="Gene3D" id="3.80.10.10">
    <property type="entry name" value="Ribonuclease Inhibitor"/>
    <property type="match status" value="1"/>
</dbReference>
<organism evidence="1 2">
    <name type="scientific">Corchorus olitorius</name>
    <dbReference type="NCBI Taxonomy" id="93759"/>
    <lineage>
        <taxon>Eukaryota</taxon>
        <taxon>Viridiplantae</taxon>
        <taxon>Streptophyta</taxon>
        <taxon>Embryophyta</taxon>
        <taxon>Tracheophyta</taxon>
        <taxon>Spermatophyta</taxon>
        <taxon>Magnoliopsida</taxon>
        <taxon>eudicotyledons</taxon>
        <taxon>Gunneridae</taxon>
        <taxon>Pentapetalae</taxon>
        <taxon>rosids</taxon>
        <taxon>malvids</taxon>
        <taxon>Malvales</taxon>
        <taxon>Malvaceae</taxon>
        <taxon>Grewioideae</taxon>
        <taxon>Apeibeae</taxon>
        <taxon>Corchorus</taxon>
    </lineage>
</organism>
<dbReference type="InterPro" id="IPR032675">
    <property type="entry name" value="LRR_dom_sf"/>
</dbReference>
<protein>
    <submittedName>
        <fullName evidence="1">Leucine-rich repeat, cysteine-containing subtype</fullName>
    </submittedName>
</protein>
<reference evidence="2" key="1">
    <citation type="submission" date="2013-09" db="EMBL/GenBank/DDBJ databases">
        <title>Corchorus olitorius genome sequencing.</title>
        <authorList>
            <person name="Alam M."/>
            <person name="Haque M.S."/>
            <person name="Islam M.S."/>
            <person name="Emdad E.M."/>
            <person name="Islam M.M."/>
            <person name="Ahmed B."/>
            <person name="Halim A."/>
            <person name="Hossen Q.M.M."/>
            <person name="Hossain M.Z."/>
            <person name="Ahmed R."/>
            <person name="Khan M.M."/>
            <person name="Islam R."/>
            <person name="Rashid M.M."/>
            <person name="Khan S.A."/>
            <person name="Rahman M.S."/>
            <person name="Alam M."/>
            <person name="Yahiya A.S."/>
            <person name="Khan M.S."/>
            <person name="Azam M.S."/>
            <person name="Haque T."/>
            <person name="Lashkar M.Z.H."/>
            <person name="Akhand A.I."/>
            <person name="Morshed G."/>
            <person name="Roy S."/>
            <person name="Uddin K.S."/>
            <person name="Rabeya T."/>
            <person name="Hossain A.S."/>
            <person name="Chowdhury A."/>
            <person name="Snigdha A.R."/>
            <person name="Mortoza M.S."/>
            <person name="Matin S.A."/>
            <person name="Hoque S.M.E."/>
            <person name="Islam M.K."/>
            <person name="Roy D.K."/>
            <person name="Haider R."/>
            <person name="Moosa M.M."/>
            <person name="Elias S.M."/>
            <person name="Hasan A.M."/>
            <person name="Jahan S."/>
            <person name="Shafiuddin M."/>
            <person name="Mahmood N."/>
            <person name="Shommy N.S."/>
        </authorList>
    </citation>
    <scope>NUCLEOTIDE SEQUENCE [LARGE SCALE GENOMIC DNA]</scope>
    <source>
        <strain evidence="2">cv. O-4</strain>
    </source>
</reference>
<dbReference type="EMBL" id="AWUE01022598">
    <property type="protein sequence ID" value="OMO57305.1"/>
    <property type="molecule type" value="Genomic_DNA"/>
</dbReference>
<dbReference type="AlphaFoldDB" id="A0A1R3GGT0"/>
<dbReference type="Proteomes" id="UP000187203">
    <property type="component" value="Unassembled WGS sequence"/>
</dbReference>
<dbReference type="SMART" id="SM00367">
    <property type="entry name" value="LRR_CC"/>
    <property type="match status" value="3"/>
</dbReference>